<protein>
    <recommendedName>
        <fullName evidence="10">Hexosyltransferase</fullName>
        <ecNumber evidence="10">2.4.1.-</ecNumber>
    </recommendedName>
</protein>
<dbReference type="EC" id="2.4.1.-" evidence="10"/>
<organism evidence="11 12">
    <name type="scientific">Willisornis vidua</name>
    <name type="common">Xingu scale-backed antbird</name>
    <dbReference type="NCBI Taxonomy" id="1566151"/>
    <lineage>
        <taxon>Eukaryota</taxon>
        <taxon>Metazoa</taxon>
        <taxon>Chordata</taxon>
        <taxon>Craniata</taxon>
        <taxon>Vertebrata</taxon>
        <taxon>Euteleostomi</taxon>
        <taxon>Archelosauria</taxon>
        <taxon>Archosauria</taxon>
        <taxon>Dinosauria</taxon>
        <taxon>Saurischia</taxon>
        <taxon>Theropoda</taxon>
        <taxon>Coelurosauria</taxon>
        <taxon>Aves</taxon>
        <taxon>Neognathae</taxon>
        <taxon>Neoaves</taxon>
        <taxon>Telluraves</taxon>
        <taxon>Australaves</taxon>
        <taxon>Passeriformes</taxon>
        <taxon>Thamnophilidae</taxon>
        <taxon>Willisornis</taxon>
    </lineage>
</organism>
<evidence type="ECO:0000256" key="6">
    <source>
        <dbReference type="ARBA" id="ARBA00022968"/>
    </source>
</evidence>
<keyword evidence="12" id="KW-1185">Reference proteome</keyword>
<evidence type="ECO:0000313" key="12">
    <source>
        <dbReference type="Proteomes" id="UP001145742"/>
    </source>
</evidence>
<dbReference type="Pfam" id="PF01762">
    <property type="entry name" value="Galactosyl_T"/>
    <property type="match status" value="1"/>
</dbReference>
<evidence type="ECO:0000256" key="10">
    <source>
        <dbReference type="RuleBase" id="RU363063"/>
    </source>
</evidence>
<evidence type="ECO:0000256" key="5">
    <source>
        <dbReference type="ARBA" id="ARBA00022692"/>
    </source>
</evidence>
<evidence type="ECO:0000256" key="7">
    <source>
        <dbReference type="ARBA" id="ARBA00022989"/>
    </source>
</evidence>
<evidence type="ECO:0000256" key="3">
    <source>
        <dbReference type="ARBA" id="ARBA00022676"/>
    </source>
</evidence>
<keyword evidence="4" id="KW-0808">Transferase</keyword>
<evidence type="ECO:0000256" key="8">
    <source>
        <dbReference type="ARBA" id="ARBA00023034"/>
    </source>
</evidence>
<evidence type="ECO:0000256" key="9">
    <source>
        <dbReference type="ARBA" id="ARBA00023136"/>
    </source>
</evidence>
<evidence type="ECO:0000256" key="4">
    <source>
        <dbReference type="ARBA" id="ARBA00022679"/>
    </source>
</evidence>
<comment type="subcellular location">
    <subcellularLocation>
        <location evidence="1 10">Golgi apparatus membrane</location>
        <topology evidence="1 10">Single-pass type II membrane protein</topology>
    </subcellularLocation>
</comment>
<dbReference type="Proteomes" id="UP001145742">
    <property type="component" value="Unassembled WGS sequence"/>
</dbReference>
<comment type="caution">
    <text evidence="11">The sequence shown here is derived from an EMBL/GenBank/DDBJ whole genome shotgun (WGS) entry which is preliminary data.</text>
</comment>
<dbReference type="PANTHER" id="PTHR11214:SF151">
    <property type="entry name" value="HEXOSYLTRANSFERASE"/>
    <property type="match status" value="1"/>
</dbReference>
<keyword evidence="5" id="KW-0812">Transmembrane</keyword>
<accession>A0ABQ9DUJ1</accession>
<sequence>MRVVRLFLVGEHPVFGAALRPQLREEDELHRDLLQQDFLDTYHNLTLKTLMGLEWVSRFCPGATYVMKADHDVFLNVEFLVRRLLVPPRRGLATGHVYRNTGPLRRRAFKWFVPREVYPEDTYPPYCGGPGYVLSGDVALRVFAVAQTVPAINMEDAFVGLCLRALGLGVTDPPRGAFAMARLPYQRCRFARLVLVHHFTPRELLQVWEDFRGASQECP</sequence>
<keyword evidence="6" id="KW-0735">Signal-anchor</keyword>
<evidence type="ECO:0000313" key="11">
    <source>
        <dbReference type="EMBL" id="KAJ7428244.1"/>
    </source>
</evidence>
<keyword evidence="7" id="KW-1133">Transmembrane helix</keyword>
<dbReference type="InterPro" id="IPR002659">
    <property type="entry name" value="Glyco_trans_31"/>
</dbReference>
<evidence type="ECO:0000256" key="1">
    <source>
        <dbReference type="ARBA" id="ARBA00004323"/>
    </source>
</evidence>
<gene>
    <name evidence="11" type="primary">B3GALT1</name>
    <name evidence="11" type="ORF">WISP_01455</name>
</gene>
<comment type="similarity">
    <text evidence="2 10">Belongs to the glycosyltransferase 31 family.</text>
</comment>
<reference evidence="11" key="1">
    <citation type="submission" date="2019-10" db="EMBL/GenBank/DDBJ databases">
        <authorList>
            <person name="Soares A.E.R."/>
            <person name="Aleixo A."/>
            <person name="Schneider P."/>
            <person name="Miyaki C.Y."/>
            <person name="Schneider M.P."/>
            <person name="Mello C."/>
            <person name="Vasconcelos A.T.R."/>
        </authorList>
    </citation>
    <scope>NUCLEOTIDE SEQUENCE</scope>
    <source>
        <tissue evidence="11">Muscle</tissue>
    </source>
</reference>
<name>A0ABQ9DUJ1_9PASS</name>
<keyword evidence="9" id="KW-0472">Membrane</keyword>
<keyword evidence="3 10" id="KW-0328">Glycosyltransferase</keyword>
<keyword evidence="8 10" id="KW-0333">Golgi apparatus</keyword>
<evidence type="ECO:0000256" key="2">
    <source>
        <dbReference type="ARBA" id="ARBA00008661"/>
    </source>
</evidence>
<dbReference type="Gene3D" id="3.90.550.50">
    <property type="match status" value="1"/>
</dbReference>
<dbReference type="EMBL" id="WHWB01030798">
    <property type="protein sequence ID" value="KAJ7428244.1"/>
    <property type="molecule type" value="Genomic_DNA"/>
</dbReference>
<dbReference type="PANTHER" id="PTHR11214">
    <property type="entry name" value="BETA-1,3-N-ACETYLGLUCOSAMINYLTRANSFERASE"/>
    <property type="match status" value="1"/>
</dbReference>
<proteinExistence type="inferred from homology"/>